<dbReference type="eggNOG" id="KOG2588">
    <property type="taxonomic scope" value="Eukaryota"/>
</dbReference>
<dbReference type="HOGENOM" id="CLU_874538_0_0_1"/>
<organism evidence="2 3">
    <name type="scientific">Huiozyma naganishii (strain ATCC MYA-139 / BCRC 22969 / CBS 8797 / KCTC 17520 / NBRC 10181 / NCYC 3082 / Yp74L-3)</name>
    <name type="common">Yeast</name>
    <name type="synonym">Kazachstania naganishii</name>
    <dbReference type="NCBI Taxonomy" id="1071383"/>
    <lineage>
        <taxon>Eukaryota</taxon>
        <taxon>Fungi</taxon>
        <taxon>Dikarya</taxon>
        <taxon>Ascomycota</taxon>
        <taxon>Saccharomycotina</taxon>
        <taxon>Saccharomycetes</taxon>
        <taxon>Saccharomycetales</taxon>
        <taxon>Saccharomycetaceae</taxon>
        <taxon>Huiozyma</taxon>
    </lineage>
</organism>
<reference evidence="3" key="2">
    <citation type="submission" date="2012-08" db="EMBL/GenBank/DDBJ databases">
        <title>Genome sequence of Kazachstania naganishii.</title>
        <authorList>
            <person name="Gordon J.L."/>
            <person name="Armisen D."/>
            <person name="Proux-Wera E."/>
            <person name="OhEigeartaigh S.S."/>
            <person name="Byrne K.P."/>
            <person name="Wolfe K.H."/>
        </authorList>
    </citation>
    <scope>NUCLEOTIDE SEQUENCE [LARGE SCALE GENOMIC DNA]</scope>
    <source>
        <strain evidence="3">ATCC MYA-139 / BCRC 22969 / CBS 8797 / CCRC 22969 / KCTC 17520 / NBRC 10181 / NCYC 3082</strain>
    </source>
</reference>
<evidence type="ECO:0000313" key="3">
    <source>
        <dbReference type="Proteomes" id="UP000006310"/>
    </source>
</evidence>
<dbReference type="Proteomes" id="UP000006310">
    <property type="component" value="Chromosome 2"/>
</dbReference>
<name>J7RV33_HUIN7</name>
<dbReference type="InterPro" id="IPR036638">
    <property type="entry name" value="HLH_DNA-bd_sf"/>
</dbReference>
<dbReference type="OrthoDB" id="2133190at2759"/>
<proteinExistence type="predicted"/>
<evidence type="ECO:0000259" key="1">
    <source>
        <dbReference type="PROSITE" id="PS50888"/>
    </source>
</evidence>
<accession>J7RV33</accession>
<dbReference type="RefSeq" id="XP_022463003.1">
    <property type="nucleotide sequence ID" value="XM_022611611.1"/>
</dbReference>
<dbReference type="InterPro" id="IPR052099">
    <property type="entry name" value="Regulatory_TF_Diverse"/>
</dbReference>
<dbReference type="InterPro" id="IPR011598">
    <property type="entry name" value="bHLH_dom"/>
</dbReference>
<dbReference type="SMART" id="SM00353">
    <property type="entry name" value="HLH"/>
    <property type="match status" value="1"/>
</dbReference>
<dbReference type="EMBL" id="HE978315">
    <property type="protein sequence ID" value="CCK68757.1"/>
    <property type="molecule type" value="Genomic_DNA"/>
</dbReference>
<dbReference type="Gene3D" id="4.10.280.10">
    <property type="entry name" value="Helix-loop-helix DNA-binding domain"/>
    <property type="match status" value="1"/>
</dbReference>
<dbReference type="PROSITE" id="PS50888">
    <property type="entry name" value="BHLH"/>
    <property type="match status" value="1"/>
</dbReference>
<reference evidence="2 3" key="1">
    <citation type="journal article" date="2011" name="Proc. Natl. Acad. Sci. U.S.A.">
        <title>Evolutionary erosion of yeast sex chromosomes by mating-type switching accidents.</title>
        <authorList>
            <person name="Gordon J.L."/>
            <person name="Armisen D."/>
            <person name="Proux-Wera E."/>
            <person name="Oheigeartaigh S.S."/>
            <person name="Byrne K.P."/>
            <person name="Wolfe K.H."/>
        </authorList>
    </citation>
    <scope>NUCLEOTIDE SEQUENCE [LARGE SCALE GENOMIC DNA]</scope>
    <source>
        <strain evidence="3">ATCC MYA-139 / BCRC 22969 / CBS 8797 / CCRC 22969 / KCTC 17520 / NBRC 10181 / NCYC 3082</strain>
    </source>
</reference>
<evidence type="ECO:0000313" key="2">
    <source>
        <dbReference type="EMBL" id="CCK68757.1"/>
    </source>
</evidence>
<feature type="domain" description="BHLH" evidence="1">
    <location>
        <begin position="133"/>
        <end position="208"/>
    </location>
</feature>
<dbReference type="GeneID" id="34524407"/>
<dbReference type="PANTHER" id="PTHR47336:SF2">
    <property type="entry name" value="TRANSCRIPTION FACTOR HMS1-RELATED"/>
    <property type="match status" value="1"/>
</dbReference>
<gene>
    <name evidence="2" type="primary">KNAG0B03160</name>
    <name evidence="2" type="ordered locus">KNAG_0B03160</name>
</gene>
<dbReference type="KEGG" id="kng:KNAG_0B03160"/>
<keyword evidence="3" id="KW-1185">Reference proteome</keyword>
<dbReference type="GO" id="GO:0046983">
    <property type="term" value="F:protein dimerization activity"/>
    <property type="evidence" value="ECO:0007669"/>
    <property type="project" value="InterPro"/>
</dbReference>
<dbReference type="SUPFAM" id="SSF47459">
    <property type="entry name" value="HLH, helix-loop-helix DNA-binding domain"/>
    <property type="match status" value="1"/>
</dbReference>
<dbReference type="PANTHER" id="PTHR47336">
    <property type="entry name" value="TRANSCRIPTION FACTOR HMS1-RELATED"/>
    <property type="match status" value="1"/>
</dbReference>
<dbReference type="Pfam" id="PF00010">
    <property type="entry name" value="HLH"/>
    <property type="match status" value="1"/>
</dbReference>
<dbReference type="STRING" id="1071383.J7RV33"/>
<dbReference type="AlphaFoldDB" id="J7RV33"/>
<sequence length="318" mass="35649">MSNYSTVYTNMSAPEIDCEFDNLYVGPHGMENILGHEAISDFDLIQNFETEYGNGMNMSVTANTNLDSTGNGLHKMDPAFITNNSSNLNMSTPGYDMSEPATVCTSNSGPISRVSSVSPIRSRGVVKYKKGKKVKASHNDIEKKYRTSINSKIAELSELVPTIRYGQKESSSEEITQKDIDDLDGLQPTKKLNKGTILTKTIEYLTHLENKCNEYKMLNKKLMNNNNYSISQLPIKVEQPEITSSRSQSVGIFSNPNCDNQSFSPLDNQISNVDNHIFNFCAEAPQRNTTYFTFEHVRECINDQTFNATNNNIQNIIN</sequence>
<protein>
    <recommendedName>
        <fullName evidence="1">BHLH domain-containing protein</fullName>
    </recommendedName>
</protein>